<comment type="catalytic activity">
    <reaction evidence="8">
        <text>5,6-dihydrothymine + NAD(+) = thymine + NADH + H(+)</text>
        <dbReference type="Rhea" id="RHEA:28791"/>
        <dbReference type="ChEBI" id="CHEBI:15378"/>
        <dbReference type="ChEBI" id="CHEBI:17821"/>
        <dbReference type="ChEBI" id="CHEBI:27468"/>
        <dbReference type="ChEBI" id="CHEBI:57540"/>
        <dbReference type="ChEBI" id="CHEBI:57945"/>
        <dbReference type="EC" id="1.3.1.1"/>
    </reaction>
</comment>
<dbReference type="PROSITE" id="PS51379">
    <property type="entry name" value="4FE4S_FER_2"/>
    <property type="match status" value="1"/>
</dbReference>
<dbReference type="GO" id="GO:0005737">
    <property type="term" value="C:cytoplasm"/>
    <property type="evidence" value="ECO:0007669"/>
    <property type="project" value="InterPro"/>
</dbReference>
<feature type="domain" description="4Fe-4S ferredoxin-type" evidence="13">
    <location>
        <begin position="340"/>
        <end position="368"/>
    </location>
</feature>
<dbReference type="SUPFAM" id="SSF54862">
    <property type="entry name" value="4Fe-4S ferredoxins"/>
    <property type="match status" value="1"/>
</dbReference>
<comment type="function">
    <text evidence="10">Involved in pyrimidine base degradation. Catalyzes physiologically the reduction of uracil to 5,6-dihydrouracil (DHU) by using NADH as a specific cosubstrate. It also catalyzes the reverse reaction and the reduction of thymine to 5,6-dihydrothymine (DHT).</text>
</comment>
<keyword evidence="5" id="KW-0411">Iron-sulfur</keyword>
<dbReference type="SUPFAM" id="SSF51395">
    <property type="entry name" value="FMN-linked oxidoreductases"/>
    <property type="match status" value="1"/>
</dbReference>
<evidence type="ECO:0000256" key="6">
    <source>
        <dbReference type="ARBA" id="ARBA00030119"/>
    </source>
</evidence>
<dbReference type="PANTHER" id="PTHR43073">
    <property type="entry name" value="DIHYDROPYRIMIDINE DEHYDROGENASE [NADP(+)]"/>
    <property type="match status" value="1"/>
</dbReference>
<keyword evidence="4" id="KW-0408">Iron</keyword>
<dbReference type="GO" id="GO:0046872">
    <property type="term" value="F:metal ion binding"/>
    <property type="evidence" value="ECO:0007669"/>
    <property type="project" value="UniProtKB-KW"/>
</dbReference>
<dbReference type="InterPro" id="IPR017900">
    <property type="entry name" value="4Fe4S_Fe_S_CS"/>
</dbReference>
<dbReference type="PROSITE" id="PS00198">
    <property type="entry name" value="4FE4S_FER_1"/>
    <property type="match status" value="1"/>
</dbReference>
<sequence length="368" mass="39370">MKVDFLDLKMKNPIMAAAGPWSRDGESIRNLLRAGAGAVVTESVVSDTLLDVRPRIAYDGRGAQNIRLYSDIQIEGWEREMEIAKSADGIVIANVSAHTPSELAYLAAKLEKFGADAVEISVSNPMWEALEVMASDAEVIYNITKEVVSNVKIPVLVKLSQNTTNITAIARAVKQAGGSGVSAINTIRCILGVDIETGLPSLATYGGYSGAPIRPLGLASVAAIAQTVDIPICGIGGIEDYRNVIEYLMLGASAVQMGTAIMIHGPAILTKATEELERWMEAKKIDSISQIRGEALKNLKSFDEMKIEPATSTSSGAPCTVDCSKCIEACMYHAIVKRDEKIEVNKEACTGCGLCTCICPAKKLTLDW</sequence>
<dbReference type="GO" id="GO:0006212">
    <property type="term" value="P:uracil catabolic process"/>
    <property type="evidence" value="ECO:0007669"/>
    <property type="project" value="TreeGrafter"/>
</dbReference>
<dbReference type="Gene3D" id="3.30.70.20">
    <property type="match status" value="1"/>
</dbReference>
<dbReference type="InterPro" id="IPR013785">
    <property type="entry name" value="Aldolase_TIM"/>
</dbReference>
<keyword evidence="2" id="KW-0479">Metal-binding</keyword>
<dbReference type="InterPro" id="IPR005720">
    <property type="entry name" value="Dihydroorotate_DH_cat"/>
</dbReference>
<dbReference type="RefSeq" id="WP_187303728.1">
    <property type="nucleotide sequence ID" value="NZ_JACRYT010000016.1"/>
</dbReference>
<dbReference type="GO" id="GO:0002058">
    <property type="term" value="F:uracil binding"/>
    <property type="evidence" value="ECO:0007669"/>
    <property type="project" value="TreeGrafter"/>
</dbReference>
<dbReference type="Gene3D" id="3.20.20.70">
    <property type="entry name" value="Aldolase class I"/>
    <property type="match status" value="1"/>
</dbReference>
<proteinExistence type="inferred from homology"/>
<dbReference type="GO" id="GO:0051536">
    <property type="term" value="F:iron-sulfur cluster binding"/>
    <property type="evidence" value="ECO:0007669"/>
    <property type="project" value="UniProtKB-KW"/>
</dbReference>
<evidence type="ECO:0000313" key="14">
    <source>
        <dbReference type="EMBL" id="MBC6680629.1"/>
    </source>
</evidence>
<evidence type="ECO:0000256" key="2">
    <source>
        <dbReference type="ARBA" id="ARBA00022723"/>
    </source>
</evidence>
<dbReference type="EC" id="1.3.1.1" evidence="12"/>
<dbReference type="GO" id="GO:0006210">
    <property type="term" value="P:thymine catabolic process"/>
    <property type="evidence" value="ECO:0007669"/>
    <property type="project" value="TreeGrafter"/>
</dbReference>
<keyword evidence="14" id="KW-0503">Monooxygenase</keyword>
<comment type="catalytic activity">
    <reaction evidence="9">
        <text>5,6-dihydrouracil + NAD(+) = uracil + NADH + H(+)</text>
        <dbReference type="Rhea" id="RHEA:20189"/>
        <dbReference type="ChEBI" id="CHEBI:15378"/>
        <dbReference type="ChEBI" id="CHEBI:15901"/>
        <dbReference type="ChEBI" id="CHEBI:17568"/>
        <dbReference type="ChEBI" id="CHEBI:57540"/>
        <dbReference type="ChEBI" id="CHEBI:57945"/>
        <dbReference type="EC" id="1.3.1.1"/>
    </reaction>
</comment>
<evidence type="ECO:0000256" key="5">
    <source>
        <dbReference type="ARBA" id="ARBA00023014"/>
    </source>
</evidence>
<evidence type="ECO:0000256" key="11">
    <source>
        <dbReference type="ARBA" id="ARBA00049714"/>
    </source>
</evidence>
<protein>
    <recommendedName>
        <fullName evidence="12">dihydrouracil dehydrogenase (NAD(+))</fullName>
        <ecNumber evidence="12">1.3.1.1</ecNumber>
    </recommendedName>
    <alternativeName>
        <fullName evidence="7">Dihydrothymine dehydrogenase</fullName>
    </alternativeName>
    <alternativeName>
        <fullName evidence="6">Dihydrouracil dehydrogenase</fullName>
    </alternativeName>
</protein>
<dbReference type="PANTHER" id="PTHR43073:SF2">
    <property type="entry name" value="DIHYDROPYRIMIDINE DEHYDROGENASE [NADP(+)]"/>
    <property type="match status" value="1"/>
</dbReference>
<dbReference type="Pfam" id="PF01180">
    <property type="entry name" value="DHO_dh"/>
    <property type="match status" value="1"/>
</dbReference>
<comment type="caution">
    <text evidence="14">The sequence shown here is derived from an EMBL/GenBank/DDBJ whole genome shotgun (WGS) entry which is preliminary data.</text>
</comment>
<evidence type="ECO:0000256" key="9">
    <source>
        <dbReference type="ARBA" id="ARBA00048792"/>
    </source>
</evidence>
<evidence type="ECO:0000256" key="1">
    <source>
        <dbReference type="ARBA" id="ARBA00010804"/>
    </source>
</evidence>
<gene>
    <name evidence="14" type="ORF">H9L42_12440</name>
</gene>
<keyword evidence="3" id="KW-0560">Oxidoreductase</keyword>
<evidence type="ECO:0000256" key="10">
    <source>
        <dbReference type="ARBA" id="ARBA00049578"/>
    </source>
</evidence>
<keyword evidence="15" id="KW-1185">Reference proteome</keyword>
<accession>A0A923NPB5</accession>
<comment type="subunit">
    <text evidence="11">Heterotetramer of 2 PreA and 2 PreT subunits.</text>
</comment>
<name>A0A923NPB5_9FIRM</name>
<dbReference type="GO" id="GO:0050661">
    <property type="term" value="F:NADP binding"/>
    <property type="evidence" value="ECO:0007669"/>
    <property type="project" value="TreeGrafter"/>
</dbReference>
<evidence type="ECO:0000256" key="8">
    <source>
        <dbReference type="ARBA" id="ARBA00047685"/>
    </source>
</evidence>
<evidence type="ECO:0000256" key="4">
    <source>
        <dbReference type="ARBA" id="ARBA00023004"/>
    </source>
</evidence>
<dbReference type="Proteomes" id="UP000602647">
    <property type="component" value="Unassembled WGS sequence"/>
</dbReference>
<dbReference type="EMBL" id="JACRYT010000016">
    <property type="protein sequence ID" value="MBC6680629.1"/>
    <property type="molecule type" value="Genomic_DNA"/>
</dbReference>
<evidence type="ECO:0000256" key="12">
    <source>
        <dbReference type="ARBA" id="ARBA00049728"/>
    </source>
</evidence>
<evidence type="ECO:0000259" key="13">
    <source>
        <dbReference type="PROSITE" id="PS51379"/>
    </source>
</evidence>
<evidence type="ECO:0000313" key="15">
    <source>
        <dbReference type="Proteomes" id="UP000602647"/>
    </source>
</evidence>
<dbReference type="InterPro" id="IPR017896">
    <property type="entry name" value="4Fe4S_Fe-S-bd"/>
</dbReference>
<dbReference type="GO" id="GO:0004159">
    <property type="term" value="F:dihydropyrimidine dehydrogenase (NAD+) activity"/>
    <property type="evidence" value="ECO:0007669"/>
    <property type="project" value="UniProtKB-EC"/>
</dbReference>
<dbReference type="AlphaFoldDB" id="A0A923NPB5"/>
<organism evidence="14 15">
    <name type="scientific">Zhenpiania hominis</name>
    <dbReference type="NCBI Taxonomy" id="2763644"/>
    <lineage>
        <taxon>Bacteria</taxon>
        <taxon>Bacillati</taxon>
        <taxon>Bacillota</taxon>
        <taxon>Clostridia</taxon>
        <taxon>Peptostreptococcales</taxon>
        <taxon>Anaerovoracaceae</taxon>
        <taxon>Zhenpiania</taxon>
    </lineage>
</organism>
<comment type="similarity">
    <text evidence="1">Belongs to the dihydropyrimidine dehydrogenase family.</text>
</comment>
<evidence type="ECO:0000256" key="7">
    <source>
        <dbReference type="ARBA" id="ARBA00032722"/>
    </source>
</evidence>
<evidence type="ECO:0000256" key="3">
    <source>
        <dbReference type="ARBA" id="ARBA00023002"/>
    </source>
</evidence>
<dbReference type="GO" id="GO:0004497">
    <property type="term" value="F:monooxygenase activity"/>
    <property type="evidence" value="ECO:0007669"/>
    <property type="project" value="UniProtKB-KW"/>
</dbReference>
<reference evidence="14" key="1">
    <citation type="submission" date="2020-08" db="EMBL/GenBank/DDBJ databases">
        <title>Genome public.</title>
        <authorList>
            <person name="Liu C."/>
            <person name="Sun Q."/>
        </authorList>
    </citation>
    <scope>NUCLEOTIDE SEQUENCE</scope>
    <source>
        <strain evidence="14">BX12</strain>
    </source>
</reference>